<gene>
    <name evidence="17" type="ORF">A4X06_0g233</name>
</gene>
<evidence type="ECO:0000256" key="1">
    <source>
        <dbReference type="ARBA" id="ARBA00004549"/>
    </source>
</evidence>
<feature type="region of interest" description="Disordered" evidence="15">
    <location>
        <begin position="1"/>
        <end position="45"/>
    </location>
</feature>
<dbReference type="PROSITE" id="PS50002">
    <property type="entry name" value="SH3"/>
    <property type="match status" value="1"/>
</dbReference>
<dbReference type="Gene3D" id="2.30.30.40">
    <property type="entry name" value="SH3 Domains"/>
    <property type="match status" value="1"/>
</dbReference>
<dbReference type="GO" id="GO:0016560">
    <property type="term" value="P:protein import into peroxisome matrix, docking"/>
    <property type="evidence" value="ECO:0007669"/>
    <property type="project" value="InterPro"/>
</dbReference>
<accession>A0A8X7MZK1</accession>
<keyword evidence="5" id="KW-0812">Transmembrane</keyword>
<dbReference type="Pfam" id="PF00018">
    <property type="entry name" value="SH3_1"/>
    <property type="match status" value="1"/>
</dbReference>
<feature type="region of interest" description="Disordered" evidence="15">
    <location>
        <begin position="427"/>
        <end position="467"/>
    </location>
</feature>
<keyword evidence="18" id="KW-1185">Reference proteome</keyword>
<dbReference type="EMBL" id="LWDE02000011">
    <property type="protein sequence ID" value="KAE8255820.1"/>
    <property type="molecule type" value="Genomic_DNA"/>
</dbReference>
<dbReference type="GO" id="GO:0005778">
    <property type="term" value="C:peroxisomal membrane"/>
    <property type="evidence" value="ECO:0007669"/>
    <property type="project" value="UniProtKB-SubCell"/>
</dbReference>
<reference evidence="17" key="2">
    <citation type="journal article" date="2019" name="IMA Fungus">
        <title>Genome sequencing and comparison of five Tilletia species to identify candidate genes for the detection of regulated species infecting wheat.</title>
        <authorList>
            <person name="Nguyen H.D.T."/>
            <person name="Sultana T."/>
            <person name="Kesanakurti P."/>
            <person name="Hambleton S."/>
        </authorList>
    </citation>
    <scope>NUCLEOTIDE SEQUENCE</scope>
    <source>
        <strain evidence="17">DAOMC 236426</strain>
    </source>
</reference>
<feature type="domain" description="SH3" evidence="16">
    <location>
        <begin position="348"/>
        <end position="414"/>
    </location>
</feature>
<dbReference type="AlphaFoldDB" id="A0A8X7MZK1"/>
<dbReference type="SUPFAM" id="SSF50044">
    <property type="entry name" value="SH3-domain"/>
    <property type="match status" value="1"/>
</dbReference>
<organism evidence="17 18">
    <name type="scientific">Tilletia controversa</name>
    <name type="common">dwarf bunt fungus</name>
    <dbReference type="NCBI Taxonomy" id="13291"/>
    <lineage>
        <taxon>Eukaryota</taxon>
        <taxon>Fungi</taxon>
        <taxon>Dikarya</taxon>
        <taxon>Basidiomycota</taxon>
        <taxon>Ustilaginomycotina</taxon>
        <taxon>Exobasidiomycetes</taxon>
        <taxon>Tilletiales</taxon>
        <taxon>Tilletiaceae</taxon>
        <taxon>Tilletia</taxon>
    </lineage>
</organism>
<dbReference type="SMART" id="SM00326">
    <property type="entry name" value="SH3"/>
    <property type="match status" value="1"/>
</dbReference>
<feature type="compositionally biased region" description="Low complexity" evidence="15">
    <location>
        <begin position="13"/>
        <end position="34"/>
    </location>
</feature>
<feature type="compositionally biased region" description="Low complexity" evidence="15">
    <location>
        <begin position="449"/>
        <end position="467"/>
    </location>
</feature>
<evidence type="ECO:0000256" key="13">
    <source>
        <dbReference type="ARBA" id="ARBA00065871"/>
    </source>
</evidence>
<protein>
    <recommendedName>
        <fullName evidence="12">Peroxisomal membrane protein PEX13</fullName>
    </recommendedName>
    <alternativeName>
        <fullName evidence="11">Peroxin-13</fullName>
    </alternativeName>
</protein>
<evidence type="ECO:0000256" key="7">
    <source>
        <dbReference type="ARBA" id="ARBA00022989"/>
    </source>
</evidence>
<evidence type="ECO:0000256" key="3">
    <source>
        <dbReference type="ARBA" id="ARBA00022443"/>
    </source>
</evidence>
<keyword evidence="4" id="KW-0813">Transport</keyword>
<keyword evidence="3 14" id="KW-0728">SH3 domain</keyword>
<dbReference type="Proteomes" id="UP000077684">
    <property type="component" value="Unassembled WGS sequence"/>
</dbReference>
<keyword evidence="6" id="KW-0653">Protein transport</keyword>
<evidence type="ECO:0000256" key="10">
    <source>
        <dbReference type="ARBA" id="ARBA00023140"/>
    </source>
</evidence>
<keyword evidence="7" id="KW-1133">Transmembrane helix</keyword>
<dbReference type="InterPro" id="IPR001452">
    <property type="entry name" value="SH3_domain"/>
</dbReference>
<dbReference type="InterPro" id="IPR036028">
    <property type="entry name" value="SH3-like_dom_sf"/>
</dbReference>
<evidence type="ECO:0000256" key="8">
    <source>
        <dbReference type="ARBA" id="ARBA00023010"/>
    </source>
</evidence>
<dbReference type="PANTHER" id="PTHR19332:SF1">
    <property type="entry name" value="PEROXISOMAL MEMBRANE PROTEIN PEX13"/>
    <property type="match status" value="1"/>
</dbReference>
<comment type="similarity">
    <text evidence="2">Belongs to the peroxin-13 family.</text>
</comment>
<comment type="subcellular location">
    <subcellularLocation>
        <location evidence="1">Peroxisome membrane</location>
        <topology evidence="1">Single-pass membrane protein</topology>
    </subcellularLocation>
</comment>
<dbReference type="FunFam" id="2.30.30.40:FF:000128">
    <property type="entry name" value="Peroxisomal membrane protein (Pex13)"/>
    <property type="match status" value="1"/>
</dbReference>
<name>A0A8X7MZK1_9BASI</name>
<evidence type="ECO:0000256" key="15">
    <source>
        <dbReference type="SAM" id="MobiDB-lite"/>
    </source>
</evidence>
<evidence type="ECO:0000256" key="5">
    <source>
        <dbReference type="ARBA" id="ARBA00022692"/>
    </source>
</evidence>
<proteinExistence type="inferred from homology"/>
<reference evidence="17" key="1">
    <citation type="submission" date="2016-04" db="EMBL/GenBank/DDBJ databases">
        <authorList>
            <person name="Nguyen H.D."/>
            <person name="Samba Siva P."/>
            <person name="Cullis J."/>
            <person name="Levesque C.A."/>
            <person name="Hambleton S."/>
        </authorList>
    </citation>
    <scope>NUCLEOTIDE SEQUENCE</scope>
    <source>
        <strain evidence="17">DAOMC 236426</strain>
    </source>
</reference>
<dbReference type="InterPro" id="IPR007223">
    <property type="entry name" value="Peroxin-13_N"/>
</dbReference>
<dbReference type="GO" id="GO:1990429">
    <property type="term" value="C:peroxisomal importomer complex"/>
    <property type="evidence" value="ECO:0007669"/>
    <property type="project" value="TreeGrafter"/>
</dbReference>
<sequence length="467" mass="47534">MPSPPKPWENGGTASTASIPATPTAAAAAAAPSIPDRPSTLASGTTGMSGMAGAGMGGVGGMYGSATPAYGGLGSTYGGLGSTYGSSYSSPYSRMGGAGGYGSSMYGGGGYAGAGGYGSSMYGGYGNSMYGGGGYGGYGGGGYGGMGGGYGMGMGGMMGGPPGMHQDPSLTQRMESGTQATFELIGSIVGAFGGFAQMMESTFMATHSSFFAMVGVADQVTRLGQVLSFFTLAKWMKNLLLRVTGQAPAVDLDAREFADFAKGGGAAGRRAIGNGGSSPPQKHDKRPLVIFFLAVVGLPYLMGKLVKIITRRQEEERARLGHAPGMMPGQQQGQQGFAGADAAELDPSKLAFVRALYAYNAADPLELTLKPNEIVAVLSKHDPATGQESQWWRGRTRDGRIGWFPSTYVESVETARERASRLSIEAAPSSPLPVPPEASKVAVAAAPTSSRDTASKARAAAASGVRR</sequence>
<evidence type="ECO:0000259" key="16">
    <source>
        <dbReference type="PROSITE" id="PS50002"/>
    </source>
</evidence>
<evidence type="ECO:0000256" key="4">
    <source>
        <dbReference type="ARBA" id="ARBA00022448"/>
    </source>
</evidence>
<evidence type="ECO:0000313" key="17">
    <source>
        <dbReference type="EMBL" id="KAE8255820.1"/>
    </source>
</evidence>
<evidence type="ECO:0000256" key="6">
    <source>
        <dbReference type="ARBA" id="ARBA00022927"/>
    </source>
</evidence>
<keyword evidence="8" id="KW-0811">Translocation</keyword>
<dbReference type="PANTHER" id="PTHR19332">
    <property type="entry name" value="PEROXISOMAL MEMBRANE PROTEIN PEX13"/>
    <property type="match status" value="1"/>
</dbReference>
<dbReference type="Pfam" id="PF04088">
    <property type="entry name" value="Peroxin-13_N"/>
    <property type="match status" value="1"/>
</dbReference>
<dbReference type="CDD" id="cd11771">
    <property type="entry name" value="SH3_Pex13p_fungal"/>
    <property type="match status" value="1"/>
</dbReference>
<dbReference type="InterPro" id="IPR035463">
    <property type="entry name" value="Pex13"/>
</dbReference>
<evidence type="ECO:0000256" key="2">
    <source>
        <dbReference type="ARBA" id="ARBA00006033"/>
    </source>
</evidence>
<dbReference type="PRINTS" id="PR00452">
    <property type="entry name" value="SH3DOMAIN"/>
</dbReference>
<keyword evidence="10" id="KW-0576">Peroxisome</keyword>
<evidence type="ECO:0000256" key="14">
    <source>
        <dbReference type="PROSITE-ProRule" id="PRU00192"/>
    </source>
</evidence>
<comment type="caution">
    <text evidence="17">The sequence shown here is derived from an EMBL/GenBank/DDBJ whole genome shotgun (WGS) entry which is preliminary data.</text>
</comment>
<evidence type="ECO:0000256" key="12">
    <source>
        <dbReference type="ARBA" id="ARBA00034535"/>
    </source>
</evidence>
<comment type="subunit">
    <text evidence="13">Interacts (via SH3 domain) with PEX14 (via SH3-binding motif); forming the PEX13-PEX14 docking complex.</text>
</comment>
<keyword evidence="9" id="KW-0472">Membrane</keyword>
<evidence type="ECO:0000256" key="11">
    <source>
        <dbReference type="ARBA" id="ARBA00029693"/>
    </source>
</evidence>
<evidence type="ECO:0000256" key="9">
    <source>
        <dbReference type="ARBA" id="ARBA00023136"/>
    </source>
</evidence>
<evidence type="ECO:0000313" key="18">
    <source>
        <dbReference type="Proteomes" id="UP000077684"/>
    </source>
</evidence>